<evidence type="ECO:0000256" key="6">
    <source>
        <dbReference type="ARBA" id="ARBA00023242"/>
    </source>
</evidence>
<evidence type="ECO:0000256" key="4">
    <source>
        <dbReference type="ARBA" id="ARBA00022833"/>
    </source>
</evidence>
<keyword evidence="3 7" id="KW-0863">Zinc-finger</keyword>
<dbReference type="InParanoid" id="A0A6P3ZES1"/>
<dbReference type="InterPro" id="IPR008906">
    <property type="entry name" value="HATC_C_dom"/>
</dbReference>
<organism evidence="10 11">
    <name type="scientific">Ziziphus jujuba</name>
    <name type="common">Chinese jujube</name>
    <name type="synonym">Ziziphus sativa</name>
    <dbReference type="NCBI Taxonomy" id="326968"/>
    <lineage>
        <taxon>Eukaryota</taxon>
        <taxon>Viridiplantae</taxon>
        <taxon>Streptophyta</taxon>
        <taxon>Embryophyta</taxon>
        <taxon>Tracheophyta</taxon>
        <taxon>Spermatophyta</taxon>
        <taxon>Magnoliopsida</taxon>
        <taxon>eudicotyledons</taxon>
        <taxon>Gunneridae</taxon>
        <taxon>Pentapetalae</taxon>
        <taxon>rosids</taxon>
        <taxon>fabids</taxon>
        <taxon>Rosales</taxon>
        <taxon>Rhamnaceae</taxon>
        <taxon>Paliureae</taxon>
        <taxon>Ziziphus</taxon>
    </lineage>
</organism>
<dbReference type="PANTHER" id="PTHR32166">
    <property type="entry name" value="OSJNBA0013A04.12 PROTEIN"/>
    <property type="match status" value="1"/>
</dbReference>
<evidence type="ECO:0000256" key="1">
    <source>
        <dbReference type="ARBA" id="ARBA00004123"/>
    </source>
</evidence>
<dbReference type="GeneID" id="107413406"/>
<dbReference type="SUPFAM" id="SSF53098">
    <property type="entry name" value="Ribonuclease H-like"/>
    <property type="match status" value="1"/>
</dbReference>
<dbReference type="InterPro" id="IPR003656">
    <property type="entry name" value="Znf_BED"/>
</dbReference>
<dbReference type="FunCoup" id="A0A6P3ZES1">
    <property type="interactions" value="1434"/>
</dbReference>
<evidence type="ECO:0000313" key="11">
    <source>
        <dbReference type="RefSeq" id="XP_015876830.2"/>
    </source>
</evidence>
<dbReference type="GO" id="GO:0008270">
    <property type="term" value="F:zinc ion binding"/>
    <property type="evidence" value="ECO:0007669"/>
    <property type="project" value="UniProtKB-KW"/>
</dbReference>
<keyword evidence="6" id="KW-0539">Nucleus</keyword>
<dbReference type="GO" id="GO:0003677">
    <property type="term" value="F:DNA binding"/>
    <property type="evidence" value="ECO:0007669"/>
    <property type="project" value="UniProtKB-KW"/>
</dbReference>
<evidence type="ECO:0000313" key="10">
    <source>
        <dbReference type="Proteomes" id="UP001652623"/>
    </source>
</evidence>
<keyword evidence="4" id="KW-0862">Zinc</keyword>
<dbReference type="RefSeq" id="XP_015876830.2">
    <property type="nucleotide sequence ID" value="XM_016021344.4"/>
</dbReference>
<evidence type="ECO:0000256" key="3">
    <source>
        <dbReference type="ARBA" id="ARBA00022771"/>
    </source>
</evidence>
<dbReference type="InterPro" id="IPR012337">
    <property type="entry name" value="RNaseH-like_sf"/>
</dbReference>
<proteinExistence type="predicted"/>
<dbReference type="AlphaFoldDB" id="A0A6P3ZES1"/>
<dbReference type="GO" id="GO:0046983">
    <property type="term" value="F:protein dimerization activity"/>
    <property type="evidence" value="ECO:0007669"/>
    <property type="project" value="InterPro"/>
</dbReference>
<keyword evidence="2" id="KW-0479">Metal-binding</keyword>
<comment type="subcellular location">
    <subcellularLocation>
        <location evidence="1">Nucleus</location>
    </subcellularLocation>
</comment>
<feature type="domain" description="BED-type" evidence="9">
    <location>
        <begin position="13"/>
        <end position="71"/>
    </location>
</feature>
<reference evidence="11" key="1">
    <citation type="submission" date="2025-08" db="UniProtKB">
        <authorList>
            <consortium name="RefSeq"/>
        </authorList>
    </citation>
    <scope>IDENTIFICATION</scope>
    <source>
        <tissue evidence="11">Seedling</tissue>
    </source>
</reference>
<dbReference type="GO" id="GO:0005634">
    <property type="term" value="C:nucleus"/>
    <property type="evidence" value="ECO:0007669"/>
    <property type="project" value="UniProtKB-SubCell"/>
</dbReference>
<name>A0A6P3ZES1_ZIZJJ</name>
<keyword evidence="5" id="KW-0238">DNA-binding</keyword>
<accession>A0A6P3ZES1</accession>
<gene>
    <name evidence="11" type="primary">LOC107413406</name>
</gene>
<evidence type="ECO:0000256" key="5">
    <source>
        <dbReference type="ARBA" id="ARBA00023125"/>
    </source>
</evidence>
<dbReference type="PANTHER" id="PTHR32166:SF88">
    <property type="entry name" value="HAT TRANSPOSON SUPERFAMILY"/>
    <property type="match status" value="1"/>
</dbReference>
<dbReference type="Pfam" id="PF05699">
    <property type="entry name" value="Dimer_Tnp_hAT"/>
    <property type="match status" value="1"/>
</dbReference>
<evidence type="ECO:0000256" key="7">
    <source>
        <dbReference type="PROSITE-ProRule" id="PRU00027"/>
    </source>
</evidence>
<evidence type="ECO:0000259" key="9">
    <source>
        <dbReference type="PROSITE" id="PS50808"/>
    </source>
</evidence>
<dbReference type="InterPro" id="IPR007021">
    <property type="entry name" value="DUF659"/>
</dbReference>
<protein>
    <submittedName>
        <fullName evidence="11">Uncharacterized protein LOC107413406 isoform X1</fullName>
    </submittedName>
</protein>
<dbReference type="PROSITE" id="PS50808">
    <property type="entry name" value="ZF_BED"/>
    <property type="match status" value="1"/>
</dbReference>
<evidence type="ECO:0000256" key="8">
    <source>
        <dbReference type="SAM" id="MobiDB-lite"/>
    </source>
</evidence>
<dbReference type="Pfam" id="PF04937">
    <property type="entry name" value="DUF659"/>
    <property type="match status" value="1"/>
</dbReference>
<feature type="region of interest" description="Disordered" evidence="8">
    <location>
        <begin position="134"/>
        <end position="163"/>
    </location>
</feature>
<keyword evidence="10" id="KW-1185">Reference proteome</keyword>
<dbReference type="KEGG" id="zju:107413406"/>
<evidence type="ECO:0000256" key="2">
    <source>
        <dbReference type="ARBA" id="ARBA00022723"/>
    </source>
</evidence>
<sequence length="757" mass="85597">MASGLEPVPITSQKHDPAWKHCQMFKIGDRVQLRCIYCSKLFKGGGIHRIKEHLAGQKGNASTCLRVPPDVRALMQQSLDGVVVKKRNRQKLDEEITNINPRPHSELESLSHHGDDVNTGLQFGSPDALEHNSGLLVIREEGTTSSRSTERRKRGRGKASSAHDAAGLINSAVLGSKKVSSNIHMAIGRFLYDIGAPLDAVNSAYFQPMVDAIASGGLGVVLPSYHDLRGWILKNSVEEVRSDIDKYRAFWERTGCSILVDQWSMEISRVFLSLLVHCPKGTVFLKSVDDPNIINSSDDLYELLKTTVEEVGVTNVLQVITSNDEQYIVAGRRLTETFPNLYWSPCAARCIDLILEDFGNIGWINVTIEQARSITRFVYNHSIVLNMVRRYTFGNDIVEPGVTRFATNFSTLKRLVDLKHNLQAMVTSQEWLDCSYSKKSGGLEMLDSISSQSFWSSCLQIVHLTNPLLRVLRIVVSENRPAMGYVYAGIYRAKESIKKELVKREDYMLYWNIIDHRWERQWNLPLHAAGFYLNPKFFYSVEGDLHNDILSGMFDCIERLVPDTKVQDKIIKEMNSYKTAAGDFGRKMAMRTRDTLLPAEWWSTYGGGCPNLARLAIRILSQTCSSIRCKHNRVPFEKMYETGNCLEHQRLSDLVFVQYNLQLRQMVDRSNGQDSIDPISFDCVGVVEDWVRMKDMCLDDHGDTDWTALDPPSANTMLLGPPNDDADDLGAGFDDYEVFSRLKESEEENGEDNVIIQ</sequence>
<dbReference type="Proteomes" id="UP001652623">
    <property type="component" value="Chromosome 8"/>
</dbReference>